<gene>
    <name evidence="2" type="ORF">CHH28_17355</name>
</gene>
<keyword evidence="1" id="KW-1133">Transmembrane helix</keyword>
<reference evidence="2 3" key="1">
    <citation type="submission" date="2017-07" db="EMBL/GenBank/DDBJ databases">
        <title>Annotated genome sequence of Bacterioplanes sanyensis isolated from Red Sea.</title>
        <authorList>
            <person name="Rehman Z.U."/>
        </authorList>
    </citation>
    <scope>NUCLEOTIDE SEQUENCE [LARGE SCALE GENOMIC DNA]</scope>
    <source>
        <strain evidence="2 3">NV9</strain>
    </source>
</reference>
<dbReference type="EMBL" id="CP022530">
    <property type="protein sequence ID" value="ASP40334.1"/>
    <property type="molecule type" value="Genomic_DNA"/>
</dbReference>
<evidence type="ECO:0000313" key="2">
    <source>
        <dbReference type="EMBL" id="ASP40334.1"/>
    </source>
</evidence>
<keyword evidence="1" id="KW-0812">Transmembrane</keyword>
<evidence type="ECO:0000313" key="3">
    <source>
        <dbReference type="Proteomes" id="UP000202440"/>
    </source>
</evidence>
<dbReference type="AlphaFoldDB" id="A0A222FP94"/>
<sequence>MKVKPGCKDALARDVLGIDKAPVAAVPIMAFSFQLHPVAPFAFLLLFLVLLFFLRRKSEIRNCYYVAYSIFNDNGLLDHAAALSLEEVVGIRKSFFVCLFFSVFFGGVIYLKFGFSWELIFPGVMLLGAIFSLFLLVVRFVRNND</sequence>
<protein>
    <submittedName>
        <fullName evidence="2">Uncharacterized protein</fullName>
    </submittedName>
</protein>
<keyword evidence="3" id="KW-1185">Reference proteome</keyword>
<proteinExistence type="predicted"/>
<dbReference type="Proteomes" id="UP000202440">
    <property type="component" value="Chromosome"/>
</dbReference>
<feature type="transmembrane region" description="Helical" evidence="1">
    <location>
        <begin position="94"/>
        <end position="113"/>
    </location>
</feature>
<keyword evidence="1" id="KW-0472">Membrane</keyword>
<feature type="transmembrane region" description="Helical" evidence="1">
    <location>
        <begin position="119"/>
        <end position="141"/>
    </location>
</feature>
<name>A0A222FP94_9GAMM</name>
<organism evidence="2 3">
    <name type="scientific">Bacterioplanes sanyensis</name>
    <dbReference type="NCBI Taxonomy" id="1249553"/>
    <lineage>
        <taxon>Bacteria</taxon>
        <taxon>Pseudomonadati</taxon>
        <taxon>Pseudomonadota</taxon>
        <taxon>Gammaproteobacteria</taxon>
        <taxon>Oceanospirillales</taxon>
        <taxon>Oceanospirillaceae</taxon>
        <taxon>Bacterioplanes</taxon>
    </lineage>
</organism>
<evidence type="ECO:0000256" key="1">
    <source>
        <dbReference type="SAM" id="Phobius"/>
    </source>
</evidence>
<accession>A0A222FP94</accession>
<dbReference type="KEGG" id="bsan:CHH28_17355"/>
<feature type="transmembrane region" description="Helical" evidence="1">
    <location>
        <begin position="35"/>
        <end position="54"/>
    </location>
</feature>